<comment type="subcellular location">
    <subcellularLocation>
        <location evidence="1">Nucleus</location>
    </subcellularLocation>
</comment>
<dbReference type="Pfam" id="PF00010">
    <property type="entry name" value="HLH"/>
    <property type="match status" value="1"/>
</dbReference>
<evidence type="ECO:0000256" key="1">
    <source>
        <dbReference type="ARBA" id="ARBA00004123"/>
    </source>
</evidence>
<dbReference type="GO" id="GO:0000978">
    <property type="term" value="F:RNA polymerase II cis-regulatory region sequence-specific DNA binding"/>
    <property type="evidence" value="ECO:0007669"/>
    <property type="project" value="TreeGrafter"/>
</dbReference>
<dbReference type="GO" id="GO:0000981">
    <property type="term" value="F:DNA-binding transcription factor activity, RNA polymerase II-specific"/>
    <property type="evidence" value="ECO:0007669"/>
    <property type="project" value="TreeGrafter"/>
</dbReference>
<dbReference type="GO" id="GO:0046983">
    <property type="term" value="F:protein dimerization activity"/>
    <property type="evidence" value="ECO:0007669"/>
    <property type="project" value="InterPro"/>
</dbReference>
<dbReference type="Proteomes" id="UP000242287">
    <property type="component" value="Unassembled WGS sequence"/>
</dbReference>
<dbReference type="STRING" id="703135.A0A2A9NKE3"/>
<feature type="compositionally biased region" description="Low complexity" evidence="6">
    <location>
        <begin position="596"/>
        <end position="617"/>
    </location>
</feature>
<dbReference type="PANTHER" id="PTHR45776:SF2">
    <property type="entry name" value="MIP04163P"/>
    <property type="match status" value="1"/>
</dbReference>
<accession>A0A2A9NKE3</accession>
<evidence type="ECO:0000256" key="3">
    <source>
        <dbReference type="ARBA" id="ARBA00023125"/>
    </source>
</evidence>
<dbReference type="OrthoDB" id="690068at2759"/>
<feature type="compositionally biased region" description="Low complexity" evidence="6">
    <location>
        <begin position="381"/>
        <end position="402"/>
    </location>
</feature>
<keyword evidence="2" id="KW-0805">Transcription regulation</keyword>
<evidence type="ECO:0000256" key="6">
    <source>
        <dbReference type="SAM" id="MobiDB-lite"/>
    </source>
</evidence>
<feature type="compositionally biased region" description="Acidic residues" evidence="6">
    <location>
        <begin position="803"/>
        <end position="812"/>
    </location>
</feature>
<keyword evidence="9" id="KW-1185">Reference proteome</keyword>
<feature type="region of interest" description="Disordered" evidence="6">
    <location>
        <begin position="724"/>
        <end position="843"/>
    </location>
</feature>
<feature type="compositionally biased region" description="Low complexity" evidence="6">
    <location>
        <begin position="173"/>
        <end position="186"/>
    </location>
</feature>
<feature type="region of interest" description="Disordered" evidence="6">
    <location>
        <begin position="347"/>
        <end position="449"/>
    </location>
</feature>
<feature type="compositionally biased region" description="Low complexity" evidence="6">
    <location>
        <begin position="727"/>
        <end position="740"/>
    </location>
</feature>
<dbReference type="CDD" id="cd11387">
    <property type="entry name" value="bHLHzip_USF_MITF"/>
    <property type="match status" value="1"/>
</dbReference>
<feature type="region of interest" description="Disordered" evidence="6">
    <location>
        <begin position="570"/>
        <end position="650"/>
    </location>
</feature>
<feature type="compositionally biased region" description="Low complexity" evidence="6">
    <location>
        <begin position="764"/>
        <end position="782"/>
    </location>
</feature>
<feature type="region of interest" description="Disordered" evidence="6">
    <location>
        <begin position="84"/>
        <end position="130"/>
    </location>
</feature>
<feature type="region of interest" description="Disordered" evidence="6">
    <location>
        <begin position="163"/>
        <end position="327"/>
    </location>
</feature>
<organism evidence="8 9">
    <name type="scientific">Amanita thiersii Skay4041</name>
    <dbReference type="NCBI Taxonomy" id="703135"/>
    <lineage>
        <taxon>Eukaryota</taxon>
        <taxon>Fungi</taxon>
        <taxon>Dikarya</taxon>
        <taxon>Basidiomycota</taxon>
        <taxon>Agaricomycotina</taxon>
        <taxon>Agaricomycetes</taxon>
        <taxon>Agaricomycetidae</taxon>
        <taxon>Agaricales</taxon>
        <taxon>Pluteineae</taxon>
        <taxon>Amanitaceae</taxon>
        <taxon>Amanita</taxon>
    </lineage>
</organism>
<feature type="compositionally biased region" description="Polar residues" evidence="6">
    <location>
        <begin position="32"/>
        <end position="47"/>
    </location>
</feature>
<name>A0A2A9NKE3_9AGAR</name>
<dbReference type="GO" id="GO:0005634">
    <property type="term" value="C:nucleus"/>
    <property type="evidence" value="ECO:0007669"/>
    <property type="project" value="UniProtKB-SubCell"/>
</dbReference>
<dbReference type="PANTHER" id="PTHR45776">
    <property type="entry name" value="MIP04163P"/>
    <property type="match status" value="1"/>
</dbReference>
<feature type="domain" description="BHLH" evidence="7">
    <location>
        <begin position="535"/>
        <end position="672"/>
    </location>
</feature>
<keyword evidence="3" id="KW-0238">DNA-binding</keyword>
<sequence length="870" mass="90008">MSFFSAQPYKQPVRQEGFHLPSPAPSSATPPQNHSQPNSANTNTNNFDLFNIGSHHFLPDAFRKFPSATATDNNAMDFDEELASLIGPPPQHQSNERSTQSPIPAPNGHHHAPSGSFDDGTSGSYHHRPQTHNIFDISAPASAQSQVPLASSASSTTSAFSTKFAHMNGNGPNNNATSSSNLNASNGTHSQPSSLHSPTILPDFTPSHTHFNSTLPALNSSMRYEPHPDPPPSCFSHHFTRHTPSPINSSHPHSHSHTQSRSRSRSRPPSGGGAGGATTSGGVGPARTTRSRRNNSISSTSPPPPHGRPQAIVIPGRSGSSSTNSAISPLAATSGGWFISGGHPSTSDYSLSESLHSHPHHHSHSQSLHHPAHNTHQGYTPFSLSSPNNPSSSSNPQPNGNSDAHSMHLPPVSALHPHSLPKTASVLSGADPNHHHHHHHFSPSTSSQGLPGSYNLNGLSGLNGLGGLNSLNVNVSSGLGPGSPVSPTASASLNGGSLNGLGASGLASANGSAAVTVAMTAQEKQQALANEKRRRRRESHNAVERRRRDNINEKISELATLIPECMLDTGTTANNATTPMSPLDEPLLPGSPLDLAASSGVPPPASAAGAVNGSASPKEAKREEVGSDTSVGGGAGGNGGSGGDGASGERGAVVKANKGMILRKSVEYIRYLQQLVTAQGVRNRELEAELKAYRAAAGVLPSPQGSSVDGDGRRDDPMAMAMSKELSPGGQQQQPTPTSPRDLGSDGEMGSMMLHDGSSSPSANTTTTVNGGSQGQSQGSNNRASASYGPFGGMFGLPSMPEGGEDEEDEGGNDPAELGYPDVGGAGGMEGVVESGEDAEERGRTRMKIMALGMGIGKIKEEHDMVAMET</sequence>
<reference evidence="8 9" key="1">
    <citation type="submission" date="2014-02" db="EMBL/GenBank/DDBJ databases">
        <title>Transposable element dynamics among asymbiotic and ectomycorrhizal Amanita fungi.</title>
        <authorList>
            <consortium name="DOE Joint Genome Institute"/>
            <person name="Hess J."/>
            <person name="Skrede I."/>
            <person name="Wolfe B."/>
            <person name="LaButti K."/>
            <person name="Ohm R.A."/>
            <person name="Grigoriev I.V."/>
            <person name="Pringle A."/>
        </authorList>
    </citation>
    <scope>NUCLEOTIDE SEQUENCE [LARGE SCALE GENOMIC DNA]</scope>
    <source>
        <strain evidence="8 9">SKay4041</strain>
    </source>
</reference>
<evidence type="ECO:0000313" key="9">
    <source>
        <dbReference type="Proteomes" id="UP000242287"/>
    </source>
</evidence>
<evidence type="ECO:0000313" key="8">
    <source>
        <dbReference type="EMBL" id="PFH48727.1"/>
    </source>
</evidence>
<evidence type="ECO:0000256" key="5">
    <source>
        <dbReference type="ARBA" id="ARBA00023242"/>
    </source>
</evidence>
<dbReference type="InterPro" id="IPR011598">
    <property type="entry name" value="bHLH_dom"/>
</dbReference>
<proteinExistence type="predicted"/>
<gene>
    <name evidence="8" type="ORF">AMATHDRAFT_49280</name>
</gene>
<feature type="compositionally biased region" description="Basic and acidic residues" evidence="6">
    <location>
        <begin position="539"/>
        <end position="549"/>
    </location>
</feature>
<feature type="compositionally biased region" description="Polar residues" evidence="6">
    <location>
        <begin position="570"/>
        <end position="580"/>
    </location>
</feature>
<feature type="compositionally biased region" description="Polar residues" evidence="6">
    <location>
        <begin position="92"/>
        <end position="102"/>
    </location>
</feature>
<dbReference type="PROSITE" id="PS50888">
    <property type="entry name" value="BHLH"/>
    <property type="match status" value="1"/>
</dbReference>
<evidence type="ECO:0000256" key="2">
    <source>
        <dbReference type="ARBA" id="ARBA00023015"/>
    </source>
</evidence>
<feature type="compositionally biased region" description="Polar residues" evidence="6">
    <location>
        <begin position="206"/>
        <end position="222"/>
    </location>
</feature>
<protein>
    <recommendedName>
        <fullName evidence="7">BHLH domain-containing protein</fullName>
    </recommendedName>
</protein>
<feature type="compositionally biased region" description="Gly residues" evidence="6">
    <location>
        <begin position="270"/>
        <end position="284"/>
    </location>
</feature>
<feature type="compositionally biased region" description="Polar residues" evidence="6">
    <location>
        <begin position="318"/>
        <end position="327"/>
    </location>
</feature>
<evidence type="ECO:0000256" key="4">
    <source>
        <dbReference type="ARBA" id="ARBA00023163"/>
    </source>
</evidence>
<dbReference type="SMART" id="SM00353">
    <property type="entry name" value="HLH"/>
    <property type="match status" value="1"/>
</dbReference>
<feature type="compositionally biased region" description="Polar residues" evidence="6">
    <location>
        <begin position="187"/>
        <end position="197"/>
    </location>
</feature>
<dbReference type="AlphaFoldDB" id="A0A2A9NKE3"/>
<dbReference type="InterPro" id="IPR036638">
    <property type="entry name" value="HLH_DNA-bd_sf"/>
</dbReference>
<feature type="region of interest" description="Disordered" evidence="6">
    <location>
        <begin position="1"/>
        <end position="47"/>
    </location>
</feature>
<feature type="compositionally biased region" description="Basic residues" evidence="6">
    <location>
        <begin position="252"/>
        <end position="266"/>
    </location>
</feature>
<dbReference type="SUPFAM" id="SSF47459">
    <property type="entry name" value="HLH, helix-loop-helix DNA-binding domain"/>
    <property type="match status" value="1"/>
</dbReference>
<dbReference type="Gene3D" id="4.10.280.10">
    <property type="entry name" value="Helix-loop-helix DNA-binding domain"/>
    <property type="match status" value="1"/>
</dbReference>
<feature type="region of interest" description="Disordered" evidence="6">
    <location>
        <begin position="524"/>
        <end position="549"/>
    </location>
</feature>
<dbReference type="EMBL" id="KZ302052">
    <property type="protein sequence ID" value="PFH48727.1"/>
    <property type="molecule type" value="Genomic_DNA"/>
</dbReference>
<feature type="compositionally biased region" description="Gly residues" evidence="6">
    <location>
        <begin position="631"/>
        <end position="648"/>
    </location>
</feature>
<keyword evidence="5" id="KW-0539">Nucleus</keyword>
<evidence type="ECO:0000259" key="7">
    <source>
        <dbReference type="PROSITE" id="PS50888"/>
    </source>
</evidence>
<keyword evidence="4" id="KW-0804">Transcription</keyword>